<gene>
    <name evidence="1" type="ORF">GCM10020366_07750</name>
</gene>
<dbReference type="Proteomes" id="UP001500483">
    <property type="component" value="Unassembled WGS sequence"/>
</dbReference>
<keyword evidence="2" id="KW-1185">Reference proteome</keyword>
<protein>
    <recommendedName>
        <fullName evidence="3">MarR family transcriptional regulator</fullName>
    </recommendedName>
</protein>
<evidence type="ECO:0000313" key="1">
    <source>
        <dbReference type="EMBL" id="GAA3353663.1"/>
    </source>
</evidence>
<name>A0ABP6RMM6_9PSEU</name>
<dbReference type="EMBL" id="BAAAYK010000020">
    <property type="protein sequence ID" value="GAA3353663.1"/>
    <property type="molecule type" value="Genomic_DNA"/>
</dbReference>
<comment type="caution">
    <text evidence="1">The sequence shown here is derived from an EMBL/GenBank/DDBJ whole genome shotgun (WGS) entry which is preliminary data.</text>
</comment>
<proteinExistence type="predicted"/>
<evidence type="ECO:0000313" key="2">
    <source>
        <dbReference type="Proteomes" id="UP001500483"/>
    </source>
</evidence>
<organism evidence="1 2">
    <name type="scientific">Saccharopolyspora gregorii</name>
    <dbReference type="NCBI Taxonomy" id="33914"/>
    <lineage>
        <taxon>Bacteria</taxon>
        <taxon>Bacillati</taxon>
        <taxon>Actinomycetota</taxon>
        <taxon>Actinomycetes</taxon>
        <taxon>Pseudonocardiales</taxon>
        <taxon>Pseudonocardiaceae</taxon>
        <taxon>Saccharopolyspora</taxon>
    </lineage>
</organism>
<evidence type="ECO:0008006" key="3">
    <source>
        <dbReference type="Google" id="ProtNLM"/>
    </source>
</evidence>
<sequence>MSPVEPDLELGDDRLALDRQVCFALSVASRSVIALYRPLLEPLNLTHPQYW</sequence>
<reference evidence="2" key="1">
    <citation type="journal article" date="2019" name="Int. J. Syst. Evol. Microbiol.">
        <title>The Global Catalogue of Microorganisms (GCM) 10K type strain sequencing project: providing services to taxonomists for standard genome sequencing and annotation.</title>
        <authorList>
            <consortium name="The Broad Institute Genomics Platform"/>
            <consortium name="The Broad Institute Genome Sequencing Center for Infectious Disease"/>
            <person name="Wu L."/>
            <person name="Ma J."/>
        </authorList>
    </citation>
    <scope>NUCLEOTIDE SEQUENCE [LARGE SCALE GENOMIC DNA]</scope>
    <source>
        <strain evidence="2">JCM 9687</strain>
    </source>
</reference>
<accession>A0ABP6RMM6</accession>